<organism evidence="2 3">
    <name type="scientific">Enterovibrio norvegicus DSM 15893</name>
    <dbReference type="NCBI Taxonomy" id="1121869"/>
    <lineage>
        <taxon>Bacteria</taxon>
        <taxon>Pseudomonadati</taxon>
        <taxon>Pseudomonadota</taxon>
        <taxon>Gammaproteobacteria</taxon>
        <taxon>Vibrionales</taxon>
        <taxon>Vibrionaceae</taxon>
        <taxon>Enterovibrio</taxon>
    </lineage>
</organism>
<keyword evidence="1" id="KW-0732">Signal</keyword>
<dbReference type="AlphaFoldDB" id="A0A1I5JWS5"/>
<dbReference type="PROSITE" id="PS51257">
    <property type="entry name" value="PROKAR_LIPOPROTEIN"/>
    <property type="match status" value="1"/>
</dbReference>
<dbReference type="RefSeq" id="WP_017010163.1">
    <property type="nucleotide sequence ID" value="NZ_FOWR01000002.1"/>
</dbReference>
<dbReference type="GeneID" id="35872954"/>
<reference evidence="2 3" key="1">
    <citation type="submission" date="2016-10" db="EMBL/GenBank/DDBJ databases">
        <authorList>
            <person name="de Groot N.N."/>
        </authorList>
    </citation>
    <scope>NUCLEOTIDE SEQUENCE [LARGE SCALE GENOMIC DNA]</scope>
    <source>
        <strain evidence="2 3">DSM 15893</strain>
    </source>
</reference>
<dbReference type="Proteomes" id="UP000182692">
    <property type="component" value="Unassembled WGS sequence"/>
</dbReference>
<accession>A0A1I5JWS5</accession>
<protein>
    <recommendedName>
        <fullName evidence="4">Lipoprotein</fullName>
    </recommendedName>
</protein>
<sequence length="123" mass="12770">MIQPRFALLAVTSIFLLSACAIKPAETVTVYKSKNAVQCETSGMSVHDSANTLSSYGVTVKSSQCGVLTEVMFASVCGAKTGDIVIHDIGAREEALAGELGYTSIDSLKTGEVASGFAVVDCK</sequence>
<evidence type="ECO:0008006" key="4">
    <source>
        <dbReference type="Google" id="ProtNLM"/>
    </source>
</evidence>
<dbReference type="STRING" id="1121869.SAMN03084138_00369"/>
<gene>
    <name evidence="2" type="ORF">SAMN03084138_00369</name>
</gene>
<name>A0A1I5JWS5_9GAMM</name>
<dbReference type="OrthoDB" id="6899340at2"/>
<evidence type="ECO:0000313" key="2">
    <source>
        <dbReference type="EMBL" id="SFO76806.1"/>
    </source>
</evidence>
<feature type="signal peptide" evidence="1">
    <location>
        <begin position="1"/>
        <end position="21"/>
    </location>
</feature>
<feature type="chain" id="PRO_5010205920" description="Lipoprotein" evidence="1">
    <location>
        <begin position="22"/>
        <end position="123"/>
    </location>
</feature>
<evidence type="ECO:0000256" key="1">
    <source>
        <dbReference type="SAM" id="SignalP"/>
    </source>
</evidence>
<evidence type="ECO:0000313" key="3">
    <source>
        <dbReference type="Proteomes" id="UP000182692"/>
    </source>
</evidence>
<proteinExistence type="predicted"/>
<dbReference type="EMBL" id="FOWR01000002">
    <property type="protein sequence ID" value="SFO76806.1"/>
    <property type="molecule type" value="Genomic_DNA"/>
</dbReference>